<evidence type="ECO:0000256" key="1">
    <source>
        <dbReference type="SAM" id="MobiDB-lite"/>
    </source>
</evidence>
<proteinExistence type="predicted"/>
<keyword evidence="3" id="KW-1185">Reference proteome</keyword>
<dbReference type="EMBL" id="PIPX01000003">
    <property type="protein sequence ID" value="RUO52377.1"/>
    <property type="molecule type" value="Genomic_DNA"/>
</dbReference>
<protein>
    <submittedName>
        <fullName evidence="2">Uncharacterized protein</fullName>
    </submittedName>
</protein>
<dbReference type="AlphaFoldDB" id="A0A432XUG9"/>
<evidence type="ECO:0000313" key="3">
    <source>
        <dbReference type="Proteomes" id="UP000287649"/>
    </source>
</evidence>
<evidence type="ECO:0000313" key="2">
    <source>
        <dbReference type="EMBL" id="RUO52377.1"/>
    </source>
</evidence>
<organism evidence="2 3">
    <name type="scientific">Pseudidiomarina homiensis</name>
    <dbReference type="NCBI Taxonomy" id="364198"/>
    <lineage>
        <taxon>Bacteria</taxon>
        <taxon>Pseudomonadati</taxon>
        <taxon>Pseudomonadota</taxon>
        <taxon>Gammaproteobacteria</taxon>
        <taxon>Alteromonadales</taxon>
        <taxon>Idiomarinaceae</taxon>
        <taxon>Pseudidiomarina</taxon>
    </lineage>
</organism>
<feature type="region of interest" description="Disordered" evidence="1">
    <location>
        <begin position="1"/>
        <end position="23"/>
    </location>
</feature>
<gene>
    <name evidence="2" type="ORF">CWI70_11685</name>
</gene>
<dbReference type="Proteomes" id="UP000287649">
    <property type="component" value="Unassembled WGS sequence"/>
</dbReference>
<accession>A0A432XUG9</accession>
<reference evidence="3" key="1">
    <citation type="journal article" date="2018" name="Front. Microbiol.">
        <title>Genome-Based Analysis Reveals the Taxonomy and Diversity of the Family Idiomarinaceae.</title>
        <authorList>
            <person name="Liu Y."/>
            <person name="Lai Q."/>
            <person name="Shao Z."/>
        </authorList>
    </citation>
    <scope>NUCLEOTIDE SEQUENCE [LARGE SCALE GENOMIC DNA]</scope>
    <source>
        <strain evidence="3">PO-M2</strain>
    </source>
</reference>
<sequence length="62" mass="7351">MEAVKHENQAGQHDTHAGDSPLPKRDQQKLYIMFYFCEQIMTPLHVKLCRSKLILRHFLPLF</sequence>
<name>A0A432XUG9_9GAMM</name>
<comment type="caution">
    <text evidence="2">The sequence shown here is derived from an EMBL/GenBank/DDBJ whole genome shotgun (WGS) entry which is preliminary data.</text>
</comment>